<gene>
    <name evidence="4" type="ORF">C1H66_01055</name>
</gene>
<name>A0A2N7TUJ2_9GAMM</name>
<keyword evidence="4" id="KW-0808">Transferase</keyword>
<feature type="transmembrane region" description="Helical" evidence="2">
    <location>
        <begin position="12"/>
        <end position="32"/>
    </location>
</feature>
<feature type="domain" description="Bacterial sugar transferase" evidence="3">
    <location>
        <begin position="6"/>
        <end position="187"/>
    </location>
</feature>
<dbReference type="PANTHER" id="PTHR30576">
    <property type="entry name" value="COLANIC BIOSYNTHESIS UDP-GLUCOSE LIPID CARRIER TRANSFERASE"/>
    <property type="match status" value="1"/>
</dbReference>
<protein>
    <submittedName>
        <fullName evidence="4">Sugar transferase</fullName>
    </submittedName>
</protein>
<dbReference type="AlphaFoldDB" id="A0A2N7TUJ2"/>
<evidence type="ECO:0000256" key="1">
    <source>
        <dbReference type="ARBA" id="ARBA00006464"/>
    </source>
</evidence>
<evidence type="ECO:0000313" key="5">
    <source>
        <dbReference type="Proteomes" id="UP000235346"/>
    </source>
</evidence>
<accession>A0A2N7TUJ2</accession>
<evidence type="ECO:0000256" key="2">
    <source>
        <dbReference type="SAM" id="Phobius"/>
    </source>
</evidence>
<sequence length="216" mass="24746">MKATVKRGFDVVVSGGAIVLLAPLMLLISLLIRLDSSGPVLFAQKRVGRDLREFRIFKFRTMLDRDPESIDQFSEGVICSGQDPRITRVGRMLRAMSLDELPQLFNIMKGDMSLVGPRPILREQVEVVPEIYRKRFSVRPGLTGLAQVQGRRSLGWMEQLEFDANYVDRASFFLDLRLIMMTAYVVIAFKGIYGGSGKNWREYREELRTRHARDSE</sequence>
<proteinExistence type="inferred from homology"/>
<organism evidence="4 5">
    <name type="scientific">Halomonas heilongjiangensis</name>
    <dbReference type="NCBI Taxonomy" id="1387883"/>
    <lineage>
        <taxon>Bacteria</taxon>
        <taxon>Pseudomonadati</taxon>
        <taxon>Pseudomonadota</taxon>
        <taxon>Gammaproteobacteria</taxon>
        <taxon>Oceanospirillales</taxon>
        <taxon>Halomonadaceae</taxon>
        <taxon>Halomonas</taxon>
    </lineage>
</organism>
<dbReference type="InterPro" id="IPR003362">
    <property type="entry name" value="Bact_transf"/>
</dbReference>
<keyword evidence="2" id="KW-0812">Transmembrane</keyword>
<reference evidence="4 5" key="1">
    <citation type="submission" date="2018-01" db="EMBL/GenBank/DDBJ databases">
        <title>Halomonas endophytica sp. nov., isolated from storage liquid in the stems of Populus euphratica.</title>
        <authorList>
            <person name="Chen C."/>
        </authorList>
    </citation>
    <scope>NUCLEOTIDE SEQUENCE [LARGE SCALE GENOMIC DNA]</scope>
    <source>
        <strain evidence="4 5">DSM 26881</strain>
    </source>
</reference>
<dbReference type="Proteomes" id="UP000235346">
    <property type="component" value="Unassembled WGS sequence"/>
</dbReference>
<dbReference type="PANTHER" id="PTHR30576:SF0">
    <property type="entry name" value="UNDECAPRENYL-PHOSPHATE N-ACETYLGALACTOSAMINYL 1-PHOSPHATE TRANSFERASE-RELATED"/>
    <property type="match status" value="1"/>
</dbReference>
<dbReference type="GO" id="GO:0016780">
    <property type="term" value="F:phosphotransferase activity, for other substituted phosphate groups"/>
    <property type="evidence" value="ECO:0007669"/>
    <property type="project" value="TreeGrafter"/>
</dbReference>
<dbReference type="EMBL" id="PNRE01000008">
    <property type="protein sequence ID" value="PMR71860.1"/>
    <property type="molecule type" value="Genomic_DNA"/>
</dbReference>
<comment type="similarity">
    <text evidence="1">Belongs to the bacterial sugar transferase family.</text>
</comment>
<comment type="caution">
    <text evidence="4">The sequence shown here is derived from an EMBL/GenBank/DDBJ whole genome shotgun (WGS) entry which is preliminary data.</text>
</comment>
<dbReference type="OrthoDB" id="9808602at2"/>
<evidence type="ECO:0000259" key="3">
    <source>
        <dbReference type="Pfam" id="PF02397"/>
    </source>
</evidence>
<dbReference type="Pfam" id="PF02397">
    <property type="entry name" value="Bac_transf"/>
    <property type="match status" value="1"/>
</dbReference>
<keyword evidence="5" id="KW-1185">Reference proteome</keyword>
<evidence type="ECO:0000313" key="4">
    <source>
        <dbReference type="EMBL" id="PMR71860.1"/>
    </source>
</evidence>
<dbReference type="RefSeq" id="WP_102626071.1">
    <property type="nucleotide sequence ID" value="NZ_PDOH01000050.1"/>
</dbReference>
<keyword evidence="2" id="KW-1133">Transmembrane helix</keyword>
<keyword evidence="2" id="KW-0472">Membrane</keyword>
<feature type="transmembrane region" description="Helical" evidence="2">
    <location>
        <begin position="172"/>
        <end position="193"/>
    </location>
</feature>